<evidence type="ECO:0000259" key="6">
    <source>
        <dbReference type="PROSITE" id="PS50887"/>
    </source>
</evidence>
<dbReference type="GO" id="GO:0052621">
    <property type="term" value="F:diguanylate cyclase activity"/>
    <property type="evidence" value="ECO:0007669"/>
    <property type="project" value="UniProtKB-EC"/>
</dbReference>
<keyword evidence="7" id="KW-0548">Nucleotidyltransferase</keyword>
<dbReference type="InterPro" id="IPR052155">
    <property type="entry name" value="Biofilm_reg_signaling"/>
</dbReference>
<dbReference type="GO" id="GO:0016020">
    <property type="term" value="C:membrane"/>
    <property type="evidence" value="ECO:0007669"/>
    <property type="project" value="InterPro"/>
</dbReference>
<dbReference type="InterPro" id="IPR043128">
    <property type="entry name" value="Rev_trsase/Diguanyl_cyclase"/>
</dbReference>
<feature type="transmembrane region" description="Helical" evidence="3">
    <location>
        <begin position="12"/>
        <end position="31"/>
    </location>
</feature>
<evidence type="ECO:0000256" key="1">
    <source>
        <dbReference type="ARBA" id="ARBA00001946"/>
    </source>
</evidence>
<dbReference type="Gene3D" id="6.10.340.10">
    <property type="match status" value="1"/>
</dbReference>
<evidence type="ECO:0000313" key="9">
    <source>
        <dbReference type="Proteomes" id="UP001140973"/>
    </source>
</evidence>
<feature type="coiled-coil region" evidence="2">
    <location>
        <begin position="228"/>
        <end position="262"/>
    </location>
</feature>
<dbReference type="SMART" id="SM00267">
    <property type="entry name" value="GGDEF"/>
    <property type="match status" value="1"/>
</dbReference>
<feature type="domain" description="GGDEF" evidence="6">
    <location>
        <begin position="520"/>
        <end position="652"/>
    </location>
</feature>
<dbReference type="InterPro" id="IPR029787">
    <property type="entry name" value="Nucleotide_cyclase"/>
</dbReference>
<sequence>MFRHLSLRFKLMLPILFFMTAIFIGSQWFSISTELKQKQAELIERVQVLSKGVAYNLQIAVLFGDSYTAQEILSAFAADSDVVRVKLFDNNEQLTGIYESNNFIAPIPNEAQRNHIRLRSYVVSKNFIYLRVPIIIENEKAGFLRVTISKQSFDEIYQTVLYNAFFFFVLLLVCGITLYLMVQKLIVDPVFSLNQAMCLFIEHRERKQLVSHSDDEIGELVTAFNTMLDRLEKRETQVLFTLDKLEQEKSFANEVVETVQHALIVVNDSGVILHFNGAANHVFKCTPGYLKGENLLNILNSDEIDTIRSAIINRAQLDEQLITVKDVFQQLQLLQLSSRALSRPGQMLFAIQDVTDIEAALSRQRLAARVFENSQDGLMVINQDGVITMVNPAVTRLLGYPAERLVNHKPSTVLSWQQFTSLMPTITSSVMNYGQWQGEIWEQHQNGTLVPMFVKVNRITRQDNHHRYDFVFMLSDLSNLKEMERLEHLAHHDSLTGLANRAHLYRRLDEILVKNKQQLQSFSLLYLDLDGFKQVNDTHGHDAGDEVLKQVAERLLSQVRSQDMVARLSGDEFVLVVIPSDRMSVALLAQRLLDLLTQNIVYHGKVLQVGVSIGVYFIDDANESLDSILKAADSAMYMAKSSGKGRYILVDRESLKKIDL</sequence>
<dbReference type="InterPro" id="IPR035965">
    <property type="entry name" value="PAS-like_dom_sf"/>
</dbReference>
<name>A0A9X4F806_9VIBR</name>
<dbReference type="CDD" id="cd00130">
    <property type="entry name" value="PAS"/>
    <property type="match status" value="1"/>
</dbReference>
<dbReference type="EMBL" id="CP118712">
    <property type="protein sequence ID" value="WGK87200.1"/>
    <property type="molecule type" value="Genomic_DNA"/>
</dbReference>
<dbReference type="Proteomes" id="UP001241226">
    <property type="component" value="Chromosome 2"/>
</dbReference>
<dbReference type="FunFam" id="3.30.70.270:FF:000001">
    <property type="entry name" value="Diguanylate cyclase domain protein"/>
    <property type="match status" value="1"/>
</dbReference>
<evidence type="ECO:0000313" key="8">
    <source>
        <dbReference type="EMBL" id="WGK87200.1"/>
    </source>
</evidence>
<gene>
    <name evidence="7" type="ORF">L9W73_11495</name>
    <name evidence="8" type="ORF">PYE67_13830</name>
</gene>
<organism evidence="7 9">
    <name type="scientific">Vibrio aestuarianus</name>
    <dbReference type="NCBI Taxonomy" id="28171"/>
    <lineage>
        <taxon>Bacteria</taxon>
        <taxon>Pseudomonadati</taxon>
        <taxon>Pseudomonadota</taxon>
        <taxon>Gammaproteobacteria</taxon>
        <taxon>Vibrionales</taxon>
        <taxon>Vibrionaceae</taxon>
        <taxon>Vibrio</taxon>
    </lineage>
</organism>
<feature type="domain" description="PAS" evidence="4">
    <location>
        <begin position="363"/>
        <end position="407"/>
    </location>
</feature>
<dbReference type="Proteomes" id="UP001140973">
    <property type="component" value="Unassembled WGS sequence"/>
</dbReference>
<feature type="transmembrane region" description="Helical" evidence="3">
    <location>
        <begin position="160"/>
        <end position="182"/>
    </location>
</feature>
<dbReference type="EC" id="2.7.7.65" evidence="7"/>
<dbReference type="Gene3D" id="3.30.450.20">
    <property type="entry name" value="PAS domain"/>
    <property type="match status" value="2"/>
</dbReference>
<dbReference type="AlphaFoldDB" id="A0A9X4F806"/>
<dbReference type="CDD" id="cd01949">
    <property type="entry name" value="GGDEF"/>
    <property type="match status" value="1"/>
</dbReference>
<evidence type="ECO:0000256" key="2">
    <source>
        <dbReference type="SAM" id="Coils"/>
    </source>
</evidence>
<keyword evidence="3" id="KW-0812">Transmembrane</keyword>
<dbReference type="InterPro" id="IPR000014">
    <property type="entry name" value="PAS"/>
</dbReference>
<accession>A0A9X4F806</accession>
<comment type="cofactor">
    <cofactor evidence="1">
        <name>Mg(2+)</name>
        <dbReference type="ChEBI" id="CHEBI:18420"/>
    </cofactor>
</comment>
<dbReference type="PANTHER" id="PTHR44757">
    <property type="entry name" value="DIGUANYLATE CYCLASE DGCP"/>
    <property type="match status" value="1"/>
</dbReference>
<dbReference type="InterPro" id="IPR033417">
    <property type="entry name" value="CHASE8"/>
</dbReference>
<evidence type="ECO:0000313" key="10">
    <source>
        <dbReference type="Proteomes" id="UP001241226"/>
    </source>
</evidence>
<dbReference type="RefSeq" id="WP_176246470.1">
    <property type="nucleotide sequence ID" value="NZ_CALYLG010000378.1"/>
</dbReference>
<dbReference type="PROSITE" id="PS50887">
    <property type="entry name" value="GGDEF"/>
    <property type="match status" value="1"/>
</dbReference>
<keyword evidence="3" id="KW-0472">Membrane</keyword>
<dbReference type="GeneID" id="79919162"/>
<reference evidence="7 10" key="1">
    <citation type="submission" date="2022-02" db="EMBL/GenBank/DDBJ databases">
        <title>Emergence and expansion in Europe of a Vibrio aestuarianus clonal complex pathogenic for oysters.</title>
        <authorList>
            <person name="Mesnil A."/>
            <person name="Travers M.-A."/>
        </authorList>
    </citation>
    <scope>NUCLEOTIDE SEQUENCE</scope>
    <source>
        <strain evidence="7">151-ITT-15-cp-1</strain>
        <strain evidence="8 10">U17</strain>
    </source>
</reference>
<evidence type="ECO:0000259" key="5">
    <source>
        <dbReference type="PROSITE" id="PS50885"/>
    </source>
</evidence>
<dbReference type="Pfam" id="PF00672">
    <property type="entry name" value="HAMP"/>
    <property type="match status" value="1"/>
</dbReference>
<dbReference type="InterPro" id="IPR000160">
    <property type="entry name" value="GGDEF_dom"/>
</dbReference>
<dbReference type="PROSITE" id="PS50112">
    <property type="entry name" value="PAS"/>
    <property type="match status" value="2"/>
</dbReference>
<dbReference type="Pfam" id="PF00990">
    <property type="entry name" value="GGDEF"/>
    <property type="match status" value="1"/>
</dbReference>
<dbReference type="InterPro" id="IPR003660">
    <property type="entry name" value="HAMP_dom"/>
</dbReference>
<dbReference type="SMART" id="SM00091">
    <property type="entry name" value="PAS"/>
    <property type="match status" value="2"/>
</dbReference>
<dbReference type="GO" id="GO:0007165">
    <property type="term" value="P:signal transduction"/>
    <property type="evidence" value="ECO:0007669"/>
    <property type="project" value="InterPro"/>
</dbReference>
<dbReference type="CDD" id="cd06225">
    <property type="entry name" value="HAMP"/>
    <property type="match status" value="1"/>
</dbReference>
<keyword evidence="7" id="KW-0808">Transferase</keyword>
<dbReference type="PANTHER" id="PTHR44757:SF2">
    <property type="entry name" value="BIOFILM ARCHITECTURE MAINTENANCE PROTEIN MBAA"/>
    <property type="match status" value="1"/>
</dbReference>
<dbReference type="NCBIfam" id="TIGR00254">
    <property type="entry name" value="GGDEF"/>
    <property type="match status" value="1"/>
</dbReference>
<feature type="domain" description="HAMP" evidence="5">
    <location>
        <begin position="184"/>
        <end position="236"/>
    </location>
</feature>
<evidence type="ECO:0000259" key="4">
    <source>
        <dbReference type="PROSITE" id="PS50112"/>
    </source>
</evidence>
<dbReference type="Gene3D" id="3.30.70.270">
    <property type="match status" value="1"/>
</dbReference>
<feature type="domain" description="PAS" evidence="4">
    <location>
        <begin position="248"/>
        <end position="319"/>
    </location>
</feature>
<evidence type="ECO:0000256" key="3">
    <source>
        <dbReference type="SAM" id="Phobius"/>
    </source>
</evidence>
<evidence type="ECO:0000313" key="7">
    <source>
        <dbReference type="EMBL" id="MDE1357926.1"/>
    </source>
</evidence>
<dbReference type="SUPFAM" id="SSF55073">
    <property type="entry name" value="Nucleotide cyclase"/>
    <property type="match status" value="1"/>
</dbReference>
<keyword evidence="3" id="KW-1133">Transmembrane helix</keyword>
<proteinExistence type="predicted"/>
<protein>
    <submittedName>
        <fullName evidence="7">Diguanylate cyclase</fullName>
        <ecNumber evidence="7">2.7.7.65</ecNumber>
    </submittedName>
</protein>
<dbReference type="Pfam" id="PF17152">
    <property type="entry name" value="CHASE8"/>
    <property type="match status" value="1"/>
</dbReference>
<dbReference type="SUPFAM" id="SSF158472">
    <property type="entry name" value="HAMP domain-like"/>
    <property type="match status" value="1"/>
</dbReference>
<dbReference type="SUPFAM" id="SSF55785">
    <property type="entry name" value="PYP-like sensor domain (PAS domain)"/>
    <property type="match status" value="2"/>
</dbReference>
<dbReference type="PROSITE" id="PS50885">
    <property type="entry name" value="HAMP"/>
    <property type="match status" value="1"/>
</dbReference>
<dbReference type="NCBIfam" id="TIGR00229">
    <property type="entry name" value="sensory_box"/>
    <property type="match status" value="1"/>
</dbReference>
<keyword evidence="2" id="KW-0175">Coiled coil</keyword>
<dbReference type="EMBL" id="JAKNAP010000039">
    <property type="protein sequence ID" value="MDE1357926.1"/>
    <property type="molecule type" value="Genomic_DNA"/>
</dbReference>
<dbReference type="Pfam" id="PF13426">
    <property type="entry name" value="PAS_9"/>
    <property type="match status" value="1"/>
</dbReference>